<dbReference type="EMBL" id="MHWT01000010">
    <property type="protein sequence ID" value="OHB12861.1"/>
    <property type="molecule type" value="Genomic_DNA"/>
</dbReference>
<evidence type="ECO:0000313" key="2">
    <source>
        <dbReference type="Proteomes" id="UP000176558"/>
    </source>
</evidence>
<comment type="caution">
    <text evidence="1">The sequence shown here is derived from an EMBL/GenBank/DDBJ whole genome shotgun (WGS) entry which is preliminary data.</text>
</comment>
<proteinExistence type="predicted"/>
<dbReference type="AlphaFoldDB" id="A0A1G2UTZ0"/>
<accession>A0A1G2UTZ0</accession>
<protein>
    <submittedName>
        <fullName evidence="1">Uncharacterized protein</fullName>
    </submittedName>
</protein>
<organism evidence="1 2">
    <name type="scientific">Candidatus Zambryskibacteria bacterium RIFCSPLOWO2_12_FULL_39_23</name>
    <dbReference type="NCBI Taxonomy" id="1802776"/>
    <lineage>
        <taxon>Bacteria</taxon>
        <taxon>Candidatus Zambryskiibacteriota</taxon>
    </lineage>
</organism>
<gene>
    <name evidence="1" type="ORF">A3G99_02210</name>
</gene>
<reference evidence="1 2" key="1">
    <citation type="journal article" date="2016" name="Nat. Commun.">
        <title>Thousands of microbial genomes shed light on interconnected biogeochemical processes in an aquifer system.</title>
        <authorList>
            <person name="Anantharaman K."/>
            <person name="Brown C.T."/>
            <person name="Hug L.A."/>
            <person name="Sharon I."/>
            <person name="Castelle C.J."/>
            <person name="Probst A.J."/>
            <person name="Thomas B.C."/>
            <person name="Singh A."/>
            <person name="Wilkins M.J."/>
            <person name="Karaoz U."/>
            <person name="Brodie E.L."/>
            <person name="Williams K.H."/>
            <person name="Hubbard S.S."/>
            <person name="Banfield J.F."/>
        </authorList>
    </citation>
    <scope>NUCLEOTIDE SEQUENCE [LARGE SCALE GENOMIC DNA]</scope>
</reference>
<sequence>MVFGFKGKFPSLVEIFGDEARARNWPYGFSAKKSLNPSIQSSYRQPVSWKIVRVKNTQLFLNT</sequence>
<name>A0A1G2UTZ0_9BACT</name>
<evidence type="ECO:0000313" key="1">
    <source>
        <dbReference type="EMBL" id="OHB12861.1"/>
    </source>
</evidence>
<dbReference type="Proteomes" id="UP000176558">
    <property type="component" value="Unassembled WGS sequence"/>
</dbReference>